<proteinExistence type="predicted"/>
<reference evidence="1" key="1">
    <citation type="submission" date="2014-08" db="EMBL/GenBank/DDBJ databases">
        <title>Characterization of three Potato virus A isolates and potential for cross protection.</title>
        <authorList>
            <person name="Edwards S."/>
            <person name="Pechinger K."/>
            <person name="Chooi K.M."/>
            <person name="Cohen D."/>
            <person name="Blouin A."/>
            <person name="Joblin R."/>
            <person name="Laird A."/>
            <person name="MacDiarmid R."/>
        </authorList>
    </citation>
    <scope>NUCLEOTIDE SEQUENCE</scope>
    <source>
        <strain evidence="1">007</strain>
    </source>
</reference>
<accession>A0A0N7BYY3</accession>
<sequence length="93" mass="10565" precursor="true">NLLEPFGGFMARVKLFWKISSNKTLAKVLHYGYNCCQARKARRLRRNLRHILSICTGQTDGILQESSLSGCEWIASPIPQHHKQSVLQNSELA</sequence>
<organism evidence="1">
    <name type="scientific">Potato virus A</name>
    <name type="common">PVA</name>
    <dbReference type="NCBI Taxonomy" id="12215"/>
    <lineage>
        <taxon>Viruses</taxon>
        <taxon>Riboviria</taxon>
        <taxon>Orthornavirae</taxon>
        <taxon>Pisuviricota</taxon>
        <taxon>Stelpaviricetes</taxon>
        <taxon>Patatavirales</taxon>
        <taxon>Potyviridae</taxon>
        <taxon>Potyvirus</taxon>
        <taxon>Potyvirus atuberosi</taxon>
    </lineage>
</organism>
<organismHost>
    <name type="scientific">Solanum tuberosum</name>
    <name type="common">Potato</name>
    <dbReference type="NCBI Taxonomy" id="4113"/>
</organismHost>
<feature type="non-terminal residue" evidence="1">
    <location>
        <position position="1"/>
    </location>
</feature>
<name>A0A0N7BYY3_PVMA</name>
<organismHost>
    <name type="scientific">Solanum nigrum</name>
    <name type="common">Black nightshade</name>
    <dbReference type="NCBI Taxonomy" id="4112"/>
</organismHost>
<evidence type="ECO:0000313" key="1">
    <source>
        <dbReference type="EMBL" id="AKI32470.1"/>
    </source>
</evidence>
<organismHost>
    <name type="scientific">Solanum betaceum</name>
    <name type="common">Tamarillo</name>
    <name type="synonym">Cyphomandra betacea</name>
    <dbReference type="NCBI Taxonomy" id="45843"/>
</organismHost>
<dbReference type="EMBL" id="KM365067">
    <property type="protein sequence ID" value="AKI32470.1"/>
    <property type="molecule type" value="Genomic_RNA"/>
</dbReference>
<protein>
    <submittedName>
        <fullName evidence="1">PIPO</fullName>
    </submittedName>
</protein>